<dbReference type="GeneID" id="9926669"/>
<evidence type="ECO:0000313" key="1">
    <source>
        <dbReference type="EMBL" id="ADG60135.1"/>
    </source>
</evidence>
<organism evidence="1 2">
    <name type="scientific">Acinetobacter phage Acj9</name>
    <dbReference type="NCBI Taxonomy" id="760939"/>
    <lineage>
        <taxon>Viruses</taxon>
        <taxon>Duplodnaviria</taxon>
        <taxon>Heunggongvirae</taxon>
        <taxon>Uroviricota</taxon>
        <taxon>Caudoviricetes</taxon>
        <taxon>Pantevenvirales</taxon>
        <taxon>Straboviridae</taxon>
        <taxon>Twarogvirinae</taxon>
        <taxon>Acajnonavirus</taxon>
        <taxon>Acajnonavirus acj9</taxon>
    </lineage>
</organism>
<reference evidence="1 2" key="1">
    <citation type="journal article" date="2010" name="Virol. J.">
        <title>Genomes of the T4-related bacteriophages as windows on microbial genome evolution.</title>
        <authorList>
            <person name="Petrov V.M."/>
            <person name="Ratnayaka S."/>
            <person name="Nolan J.M."/>
            <person name="Miller E.S."/>
            <person name="Karam J.D."/>
        </authorList>
    </citation>
    <scope>NUCLEOTIDE SEQUENCE [LARGE SCALE GENOMIC DNA]</scope>
</reference>
<protein>
    <submittedName>
        <fullName evidence="1">Uncharacterized protein</fullName>
    </submittedName>
</protein>
<sequence>MEIQVNLFYSAAKNNEPVDRILLTNVEDTKKVVDSIIHFKVSDTCITCTDTDLTWGQFLEYRGADSVSFEVPRKYTDALHLYIKMIRMVFIK</sequence>
<dbReference type="RefSeq" id="YP_004010372.1">
    <property type="nucleotide sequence ID" value="NC_014663.1"/>
</dbReference>
<dbReference type="Proteomes" id="UP000008731">
    <property type="component" value="Segment"/>
</dbReference>
<accession>E5EQ19</accession>
<name>E5EQ19_9CAUD</name>
<proteinExistence type="predicted"/>
<keyword evidence="2" id="KW-1185">Reference proteome</keyword>
<gene>
    <name evidence="1" type="ORF">Acj9p235</name>
</gene>
<dbReference type="KEGG" id="vg:9926669"/>
<dbReference type="EMBL" id="HM004124">
    <property type="protein sequence ID" value="ADG60135.1"/>
    <property type="molecule type" value="Genomic_DNA"/>
</dbReference>
<evidence type="ECO:0000313" key="2">
    <source>
        <dbReference type="Proteomes" id="UP000008731"/>
    </source>
</evidence>